<dbReference type="STRING" id="3818.A0A445CJ73"/>
<dbReference type="PANTHER" id="PTHR31949:SF15">
    <property type="entry name" value="ENDOCHITINASE A-LIKE ISOFORM X1"/>
    <property type="match status" value="1"/>
</dbReference>
<evidence type="ECO:0000313" key="2">
    <source>
        <dbReference type="EMBL" id="RYR50979.1"/>
    </source>
</evidence>
<accession>A0A445CJ73</accession>
<feature type="region of interest" description="Disordered" evidence="1">
    <location>
        <begin position="136"/>
        <end position="174"/>
    </location>
</feature>
<feature type="compositionally biased region" description="Acidic residues" evidence="1">
    <location>
        <begin position="250"/>
        <end position="259"/>
    </location>
</feature>
<feature type="region of interest" description="Disordered" evidence="1">
    <location>
        <begin position="209"/>
        <end position="259"/>
    </location>
</feature>
<dbReference type="PANTHER" id="PTHR31949">
    <property type="entry name" value="GASTRIC MUCIN-LIKE PROTEIN"/>
    <property type="match status" value="1"/>
</dbReference>
<dbReference type="AlphaFoldDB" id="A0A445CJ73"/>
<dbReference type="GO" id="GO:0043622">
    <property type="term" value="P:cortical microtubule organization"/>
    <property type="evidence" value="ECO:0007669"/>
    <property type="project" value="TreeGrafter"/>
</dbReference>
<feature type="compositionally biased region" description="Low complexity" evidence="1">
    <location>
        <begin position="147"/>
        <end position="174"/>
    </location>
</feature>
<proteinExistence type="predicted"/>
<dbReference type="Proteomes" id="UP000289738">
    <property type="component" value="Chromosome A06"/>
</dbReference>
<protein>
    <submittedName>
        <fullName evidence="2">Uncharacterized protein</fullName>
    </submittedName>
</protein>
<name>A0A445CJ73_ARAHY</name>
<organism evidence="2 3">
    <name type="scientific">Arachis hypogaea</name>
    <name type="common">Peanut</name>
    <dbReference type="NCBI Taxonomy" id="3818"/>
    <lineage>
        <taxon>Eukaryota</taxon>
        <taxon>Viridiplantae</taxon>
        <taxon>Streptophyta</taxon>
        <taxon>Embryophyta</taxon>
        <taxon>Tracheophyta</taxon>
        <taxon>Spermatophyta</taxon>
        <taxon>Magnoliopsida</taxon>
        <taxon>eudicotyledons</taxon>
        <taxon>Gunneridae</taxon>
        <taxon>Pentapetalae</taxon>
        <taxon>rosids</taxon>
        <taxon>fabids</taxon>
        <taxon>Fabales</taxon>
        <taxon>Fabaceae</taxon>
        <taxon>Papilionoideae</taxon>
        <taxon>50 kb inversion clade</taxon>
        <taxon>dalbergioids sensu lato</taxon>
        <taxon>Dalbergieae</taxon>
        <taxon>Pterocarpus clade</taxon>
        <taxon>Arachis</taxon>
    </lineage>
</organism>
<evidence type="ECO:0000256" key="1">
    <source>
        <dbReference type="SAM" id="MobiDB-lite"/>
    </source>
</evidence>
<gene>
    <name evidence="2" type="ORF">Ahy_A06g026041</name>
</gene>
<dbReference type="EMBL" id="SDMP01000006">
    <property type="protein sequence ID" value="RYR50979.1"/>
    <property type="molecule type" value="Genomic_DNA"/>
</dbReference>
<comment type="caution">
    <text evidence="2">The sequence shown here is derived from an EMBL/GenBank/DDBJ whole genome shotgun (WGS) entry which is preliminary data.</text>
</comment>
<feature type="compositionally biased region" description="Polar residues" evidence="1">
    <location>
        <begin position="231"/>
        <end position="243"/>
    </location>
</feature>
<dbReference type="GO" id="GO:0055028">
    <property type="term" value="C:cortical microtubule"/>
    <property type="evidence" value="ECO:0007669"/>
    <property type="project" value="TreeGrafter"/>
</dbReference>
<reference evidence="2 3" key="1">
    <citation type="submission" date="2019-01" db="EMBL/GenBank/DDBJ databases">
        <title>Sequencing of cultivated peanut Arachis hypogaea provides insights into genome evolution and oil improvement.</title>
        <authorList>
            <person name="Chen X."/>
        </authorList>
    </citation>
    <scope>NUCLEOTIDE SEQUENCE [LARGE SCALE GENOMIC DNA]</scope>
    <source>
        <strain evidence="3">cv. Fuhuasheng</strain>
        <tissue evidence="2">Leaves</tissue>
    </source>
</reference>
<evidence type="ECO:0000313" key="3">
    <source>
        <dbReference type="Proteomes" id="UP000289738"/>
    </source>
</evidence>
<keyword evidence="3" id="KW-1185">Reference proteome</keyword>
<sequence length="259" mass="28333">MVMKERDEELALFLEMRRKEKENEKNNLLFLQDSEELDLSNLESNRENSTVSKIVSSVPPRKTGVEEFLNSENDKSDYDWLLSSPDAPLFPTLEKEPHMSVKSEAEIHKTHPTALKPRVSNIQVEPSSRTKSIIVTKNNVTMPGHGSSTTSNKKPSSSGPPSSASSRSSTPSGRQASYQVISSFFSFWQDIRRSFQGNIRPHVTNIPASSMYSVRSGGSLKSKAAGVSDSPLATSSTASSEPSVISCDGSEVEESNFGS</sequence>